<dbReference type="AlphaFoldDB" id="A0A292PJ11"/>
<evidence type="ECO:0000313" key="3">
    <source>
        <dbReference type="Proteomes" id="UP001412239"/>
    </source>
</evidence>
<feature type="compositionally biased region" description="Low complexity" evidence="1">
    <location>
        <begin position="308"/>
        <end position="317"/>
    </location>
</feature>
<organism evidence="2 3">
    <name type="scientific">Tuber aestivum</name>
    <name type="common">summer truffle</name>
    <dbReference type="NCBI Taxonomy" id="59557"/>
    <lineage>
        <taxon>Eukaryota</taxon>
        <taxon>Fungi</taxon>
        <taxon>Dikarya</taxon>
        <taxon>Ascomycota</taxon>
        <taxon>Pezizomycotina</taxon>
        <taxon>Pezizomycetes</taxon>
        <taxon>Pezizales</taxon>
        <taxon>Tuberaceae</taxon>
        <taxon>Tuber</taxon>
    </lineage>
</organism>
<feature type="compositionally biased region" description="Polar residues" evidence="1">
    <location>
        <begin position="220"/>
        <end position="236"/>
    </location>
</feature>
<feature type="compositionally biased region" description="Low complexity" evidence="1">
    <location>
        <begin position="54"/>
        <end position="63"/>
    </location>
</feature>
<feature type="region of interest" description="Disordered" evidence="1">
    <location>
        <begin position="218"/>
        <end position="319"/>
    </location>
</feature>
<evidence type="ECO:0000256" key="1">
    <source>
        <dbReference type="SAM" id="MobiDB-lite"/>
    </source>
</evidence>
<feature type="region of interest" description="Disordered" evidence="1">
    <location>
        <begin position="1"/>
        <end position="86"/>
    </location>
</feature>
<proteinExistence type="predicted"/>
<dbReference type="Proteomes" id="UP001412239">
    <property type="component" value="Unassembled WGS sequence"/>
</dbReference>
<dbReference type="GO" id="GO:0008654">
    <property type="term" value="P:phospholipid biosynthetic process"/>
    <property type="evidence" value="ECO:0007669"/>
    <property type="project" value="TreeGrafter"/>
</dbReference>
<protein>
    <recommendedName>
        <fullName evidence="4">Opi1-domain-containing protein</fullName>
    </recommendedName>
</protein>
<dbReference type="PANTHER" id="PTHR38406:SF1">
    <property type="entry name" value="TRANSCRIPTIONAL REPRESSOR OPI1"/>
    <property type="match status" value="1"/>
</dbReference>
<accession>A0A292PJ11</accession>
<feature type="region of interest" description="Disordered" evidence="1">
    <location>
        <begin position="435"/>
        <end position="462"/>
    </location>
</feature>
<dbReference type="InterPro" id="IPR013927">
    <property type="entry name" value="TF_Opi1_Ccg-8"/>
</dbReference>
<reference evidence="2" key="1">
    <citation type="submission" date="2015-10" db="EMBL/GenBank/DDBJ databases">
        <authorList>
            <person name="Regsiter A."/>
            <person name="william w."/>
        </authorList>
    </citation>
    <scope>NUCLEOTIDE SEQUENCE</scope>
    <source>
        <strain evidence="2">Montdore</strain>
    </source>
</reference>
<dbReference type="GO" id="GO:0006357">
    <property type="term" value="P:regulation of transcription by RNA polymerase II"/>
    <property type="evidence" value="ECO:0007669"/>
    <property type="project" value="TreeGrafter"/>
</dbReference>
<gene>
    <name evidence="2" type="ORF">GSTUAT00008427001</name>
</gene>
<dbReference type="PANTHER" id="PTHR38406">
    <property type="entry name" value="TRANSCRIPTIONAL REPRESSOR OPI1"/>
    <property type="match status" value="1"/>
</dbReference>
<feature type="region of interest" description="Disordered" evidence="1">
    <location>
        <begin position="389"/>
        <end position="423"/>
    </location>
</feature>
<dbReference type="GO" id="GO:0005783">
    <property type="term" value="C:endoplasmic reticulum"/>
    <property type="evidence" value="ECO:0007669"/>
    <property type="project" value="TreeGrafter"/>
</dbReference>
<feature type="compositionally biased region" description="Basic residues" evidence="1">
    <location>
        <begin position="64"/>
        <end position="82"/>
    </location>
</feature>
<sequence>MATRTRFKSSSPAPSSLSASTTMTLDPVSAATPRSQHTASTTTTTTTGLPPSNFQQQFPPQTQARHHPYPNTGHLHHHHAHPRGPPPRLDDYVAAKIAPEDPTKRFSSTPDNTPLAILNFHNAVPRNYGKHSVPSCGPLPVVLPPVGGAGGGGGANDVGSAGHVLGQPPASSYGAHREPREEEDVVPQFRYQKNESSYHHRYAPTEKSRSLSIQSLISSPELTPPTSYSNSDGQSGTRKRKGSDGDVGGSHGTRSGSIVSTTVTMDDPEVREVVEALGGLKGDFTAPSPTTANHQLPPHQRNPSGVAEQQQPQQQQQPEHEPLINLITSSAQRAHPLISSVITTGLSAYGASKSYSPSFRYAAESVESRVGVPVGNVVSAVGRQTGLDSALRRGLGGNRRASSGGEQRADTKKRKTNNKNGDLEKSEESLKILAQQHQHQQQQNTLARMNGGDNRAPDEGTSDVRIAAPNQTWPTRVVLSTYGFGAALNEESLKNLKYCLDWLRFLNAHLGKLVSALKSVVEELDDHQRSQMDGDRHANGGIARALPISYENSRAVLAAKVESLKGDVVATMKKVVEVVSNYTGSALPENARELIKRHIFALPQRFQAANASELVEKDKDGPMSSASRALVLAKEGLDMMQQVSDVVEGTIDRAEEWCERLGRKKREHDGQGGEDEKKIEWVEGRRDGDGDVKMEKP</sequence>
<evidence type="ECO:0008006" key="4">
    <source>
        <dbReference type="Google" id="ProtNLM"/>
    </source>
</evidence>
<dbReference type="GO" id="GO:0003714">
    <property type="term" value="F:transcription corepressor activity"/>
    <property type="evidence" value="ECO:0007669"/>
    <property type="project" value="InterPro"/>
</dbReference>
<dbReference type="EMBL" id="LN891205">
    <property type="protein sequence ID" value="CUS07479.1"/>
    <property type="molecule type" value="Genomic_DNA"/>
</dbReference>
<keyword evidence="3" id="KW-1185">Reference proteome</keyword>
<name>A0A292PJ11_9PEZI</name>
<feature type="region of interest" description="Disordered" evidence="1">
    <location>
        <begin position="661"/>
        <end position="697"/>
    </location>
</feature>
<feature type="compositionally biased region" description="Polar residues" evidence="1">
    <location>
        <begin position="252"/>
        <end position="264"/>
    </location>
</feature>
<feature type="compositionally biased region" description="Low complexity" evidence="1">
    <location>
        <begin position="9"/>
        <end position="20"/>
    </location>
</feature>
<dbReference type="Pfam" id="PF08618">
    <property type="entry name" value="Opi1"/>
    <property type="match status" value="2"/>
</dbReference>
<feature type="region of interest" description="Disordered" evidence="1">
    <location>
        <begin position="153"/>
        <end position="185"/>
    </location>
</feature>
<dbReference type="GO" id="GO:0005634">
    <property type="term" value="C:nucleus"/>
    <property type="evidence" value="ECO:0007669"/>
    <property type="project" value="TreeGrafter"/>
</dbReference>
<dbReference type="GO" id="GO:0030968">
    <property type="term" value="P:endoplasmic reticulum unfolded protein response"/>
    <property type="evidence" value="ECO:0007669"/>
    <property type="project" value="TreeGrafter"/>
</dbReference>
<evidence type="ECO:0000313" key="2">
    <source>
        <dbReference type="EMBL" id="CUS07479.1"/>
    </source>
</evidence>